<accession>A0ABS7U5W9</accession>
<reference evidence="2" key="1">
    <citation type="submission" date="2021-08" db="EMBL/GenBank/DDBJ databases">
        <authorList>
            <person name="Stevens D.C."/>
        </authorList>
    </citation>
    <scope>NUCLEOTIDE SEQUENCE</scope>
    <source>
        <strain evidence="2">DSM 53165</strain>
    </source>
</reference>
<evidence type="ECO:0000313" key="2">
    <source>
        <dbReference type="EMBL" id="MBZ5715705.1"/>
    </source>
</evidence>
<evidence type="ECO:0008006" key="4">
    <source>
        <dbReference type="Google" id="ProtNLM"/>
    </source>
</evidence>
<sequence length="297" mass="32337">MTSARHILGRSTAAALGVALTCGCQQDERQRTAPADPSAPQGPLPPASYPSHAPGIDRIQADPSRFYGKEVRLAGEVDELFGPRVFELEGSGWAFGDDIAVLTDTPVRFADEPLARGDVLIVDGVVHPFGAAEVERSLGRDVGGELVERLKERPVLIAASIRRLREFGPESTWYPDGRPRPVPPIRTVFTIVVADDRARLIGRDVALEREQVRSSQGRGLWIGPGPENQVFVLPASPAEGIQPGDFVQVSGTVRAMPRDARRRWGLPQREGRLLEEVVYVEAAEVRELPGEPLRPGT</sequence>
<dbReference type="EMBL" id="JAIRAU010000057">
    <property type="protein sequence ID" value="MBZ5715705.1"/>
    <property type="molecule type" value="Genomic_DNA"/>
</dbReference>
<name>A0ABS7U5W9_9BACT</name>
<dbReference type="Proteomes" id="UP001139031">
    <property type="component" value="Unassembled WGS sequence"/>
</dbReference>
<dbReference type="PROSITE" id="PS51257">
    <property type="entry name" value="PROKAR_LIPOPROTEIN"/>
    <property type="match status" value="1"/>
</dbReference>
<keyword evidence="3" id="KW-1185">Reference proteome</keyword>
<dbReference type="RefSeq" id="WP_224197439.1">
    <property type="nucleotide sequence ID" value="NZ_JAIRAU010000057.1"/>
</dbReference>
<protein>
    <recommendedName>
        <fullName evidence="4">DUF5666 domain-containing protein</fullName>
    </recommendedName>
</protein>
<organism evidence="2 3">
    <name type="scientific">Nannocystis pusilla</name>
    <dbReference type="NCBI Taxonomy" id="889268"/>
    <lineage>
        <taxon>Bacteria</taxon>
        <taxon>Pseudomonadati</taxon>
        <taxon>Myxococcota</taxon>
        <taxon>Polyangia</taxon>
        <taxon>Nannocystales</taxon>
        <taxon>Nannocystaceae</taxon>
        <taxon>Nannocystis</taxon>
    </lineage>
</organism>
<evidence type="ECO:0000256" key="1">
    <source>
        <dbReference type="SAM" id="MobiDB-lite"/>
    </source>
</evidence>
<gene>
    <name evidence="2" type="ORF">K7C98_41300</name>
</gene>
<proteinExistence type="predicted"/>
<feature type="region of interest" description="Disordered" evidence="1">
    <location>
        <begin position="27"/>
        <end position="55"/>
    </location>
</feature>
<comment type="caution">
    <text evidence="2">The sequence shown here is derived from an EMBL/GenBank/DDBJ whole genome shotgun (WGS) entry which is preliminary data.</text>
</comment>
<evidence type="ECO:0000313" key="3">
    <source>
        <dbReference type="Proteomes" id="UP001139031"/>
    </source>
</evidence>